<evidence type="ECO:0000313" key="3">
    <source>
        <dbReference type="EMBL" id="MBI3016242.1"/>
    </source>
</evidence>
<keyword evidence="2" id="KW-0732">Signal</keyword>
<evidence type="ECO:0000256" key="2">
    <source>
        <dbReference type="SAM" id="SignalP"/>
    </source>
</evidence>
<feature type="region of interest" description="Disordered" evidence="1">
    <location>
        <begin position="42"/>
        <end position="95"/>
    </location>
</feature>
<protein>
    <submittedName>
        <fullName evidence="3">Uncharacterized protein</fullName>
    </submittedName>
</protein>
<reference evidence="3" key="1">
    <citation type="submission" date="2020-07" db="EMBL/GenBank/DDBJ databases">
        <title>Huge and variable diversity of episymbiotic CPR bacteria and DPANN archaea in groundwater ecosystems.</title>
        <authorList>
            <person name="He C.Y."/>
            <person name="Keren R."/>
            <person name="Whittaker M."/>
            <person name="Farag I.F."/>
            <person name="Doudna J."/>
            <person name="Cate J.H.D."/>
            <person name="Banfield J.F."/>
        </authorList>
    </citation>
    <scope>NUCLEOTIDE SEQUENCE</scope>
    <source>
        <strain evidence="3">NC_groundwater_717_Ag_S-0.2um_59_8</strain>
    </source>
</reference>
<evidence type="ECO:0000256" key="1">
    <source>
        <dbReference type="SAM" id="MobiDB-lite"/>
    </source>
</evidence>
<organism evidence="3 4">
    <name type="scientific">Tectimicrobiota bacterium</name>
    <dbReference type="NCBI Taxonomy" id="2528274"/>
    <lineage>
        <taxon>Bacteria</taxon>
        <taxon>Pseudomonadati</taxon>
        <taxon>Nitrospinota/Tectimicrobiota group</taxon>
        <taxon>Candidatus Tectimicrobiota</taxon>
    </lineage>
</organism>
<feature type="signal peptide" evidence="2">
    <location>
        <begin position="1"/>
        <end position="27"/>
    </location>
</feature>
<dbReference type="EMBL" id="JACPSX010000280">
    <property type="protein sequence ID" value="MBI3016242.1"/>
    <property type="molecule type" value="Genomic_DNA"/>
</dbReference>
<name>A0A932GS47_UNCTE</name>
<feature type="chain" id="PRO_5037141722" evidence="2">
    <location>
        <begin position="28"/>
        <end position="95"/>
    </location>
</feature>
<proteinExistence type="predicted"/>
<evidence type="ECO:0000313" key="4">
    <source>
        <dbReference type="Proteomes" id="UP000741360"/>
    </source>
</evidence>
<gene>
    <name evidence="3" type="ORF">HYY65_14530</name>
</gene>
<comment type="caution">
    <text evidence="3">The sequence shown here is derived from an EMBL/GenBank/DDBJ whole genome shotgun (WGS) entry which is preliminary data.</text>
</comment>
<sequence>MKQKMVSICLAGIFVSGLIFIPCLAQAAKTQETSFMNLLGQAQKEEKKPEKAPKKKAGEVEKKKETLEKEKKKDKEEKEKEKEEEEEPSLRPSKC</sequence>
<accession>A0A932GS47</accession>
<feature type="compositionally biased region" description="Basic and acidic residues" evidence="1">
    <location>
        <begin position="43"/>
        <end position="81"/>
    </location>
</feature>
<dbReference type="Proteomes" id="UP000741360">
    <property type="component" value="Unassembled WGS sequence"/>
</dbReference>
<dbReference type="AlphaFoldDB" id="A0A932GS47"/>